<evidence type="ECO:0000259" key="6">
    <source>
        <dbReference type="Pfam" id="PF01641"/>
    </source>
</evidence>
<reference evidence="7 8" key="1">
    <citation type="submission" date="2023-01" db="EMBL/GenBank/DDBJ databases">
        <authorList>
            <person name="Kreplak J."/>
        </authorList>
    </citation>
    <scope>NUCLEOTIDE SEQUENCE [LARGE SCALE GENOMIC DNA]</scope>
</reference>
<dbReference type="Proteomes" id="UP001157006">
    <property type="component" value="Chromosome 1L"/>
</dbReference>
<keyword evidence="5" id="KW-0676">Redox-active center</keyword>
<dbReference type="EMBL" id="OX451736">
    <property type="protein sequence ID" value="CAI8590784.1"/>
    <property type="molecule type" value="Genomic_DNA"/>
</dbReference>
<feature type="domain" description="MsrB" evidence="6">
    <location>
        <begin position="35"/>
        <end position="107"/>
    </location>
</feature>
<keyword evidence="4" id="KW-0560">Oxidoreductase</keyword>
<dbReference type="InterPro" id="IPR028427">
    <property type="entry name" value="Met_Sox_Rdtase_MsrB"/>
</dbReference>
<dbReference type="GO" id="GO:0006979">
    <property type="term" value="P:response to oxidative stress"/>
    <property type="evidence" value="ECO:0007669"/>
    <property type="project" value="InterPro"/>
</dbReference>
<dbReference type="PANTHER" id="PTHR46081">
    <property type="entry name" value="PEPTIDE METHIONINE SULFOXIDE REDUCTASE 2"/>
    <property type="match status" value="1"/>
</dbReference>
<dbReference type="GO" id="GO:0033743">
    <property type="term" value="F:peptide-methionine (R)-S-oxide reductase activity"/>
    <property type="evidence" value="ECO:0007669"/>
    <property type="project" value="InterPro"/>
</dbReference>
<evidence type="ECO:0000256" key="2">
    <source>
        <dbReference type="ARBA" id="ARBA00007174"/>
    </source>
</evidence>
<dbReference type="Gene3D" id="2.170.150.20">
    <property type="entry name" value="Peptide methionine sulfoxide reductase"/>
    <property type="match status" value="1"/>
</dbReference>
<evidence type="ECO:0000256" key="1">
    <source>
        <dbReference type="ARBA" id="ARBA00001947"/>
    </source>
</evidence>
<keyword evidence="3" id="KW-0813">Transport</keyword>
<gene>
    <name evidence="7" type="ORF">VFH_I457440</name>
</gene>
<keyword evidence="8" id="KW-1185">Reference proteome</keyword>
<organism evidence="7 8">
    <name type="scientific">Vicia faba</name>
    <name type="common">Broad bean</name>
    <name type="synonym">Faba vulgaris</name>
    <dbReference type="NCBI Taxonomy" id="3906"/>
    <lineage>
        <taxon>Eukaryota</taxon>
        <taxon>Viridiplantae</taxon>
        <taxon>Streptophyta</taxon>
        <taxon>Embryophyta</taxon>
        <taxon>Tracheophyta</taxon>
        <taxon>Spermatophyta</taxon>
        <taxon>Magnoliopsida</taxon>
        <taxon>eudicotyledons</taxon>
        <taxon>Gunneridae</taxon>
        <taxon>Pentapetalae</taxon>
        <taxon>rosids</taxon>
        <taxon>fabids</taxon>
        <taxon>Fabales</taxon>
        <taxon>Fabaceae</taxon>
        <taxon>Papilionoideae</taxon>
        <taxon>50 kb inversion clade</taxon>
        <taxon>NPAAA clade</taxon>
        <taxon>Hologalegina</taxon>
        <taxon>IRL clade</taxon>
        <taxon>Fabeae</taxon>
        <taxon>Vicia</taxon>
    </lineage>
</organism>
<dbReference type="SUPFAM" id="SSF51316">
    <property type="entry name" value="Mss4-like"/>
    <property type="match status" value="1"/>
</dbReference>
<dbReference type="PANTHER" id="PTHR46081:SF4">
    <property type="entry name" value="PEPTIDE METHIONINE SULFOXIDE REDUCTASE B5"/>
    <property type="match status" value="1"/>
</dbReference>
<evidence type="ECO:0000256" key="4">
    <source>
        <dbReference type="ARBA" id="ARBA00023002"/>
    </source>
</evidence>
<comment type="cofactor">
    <cofactor evidence="1">
        <name>Zn(2+)</name>
        <dbReference type="ChEBI" id="CHEBI:29105"/>
    </cofactor>
</comment>
<evidence type="ECO:0000313" key="7">
    <source>
        <dbReference type="EMBL" id="CAI8590784.1"/>
    </source>
</evidence>
<evidence type="ECO:0000256" key="5">
    <source>
        <dbReference type="ARBA" id="ARBA00023284"/>
    </source>
</evidence>
<dbReference type="Pfam" id="PF01641">
    <property type="entry name" value="SelR"/>
    <property type="match status" value="1"/>
</dbReference>
<accession>A0AAV0Z1X8</accession>
<protein>
    <recommendedName>
        <fullName evidence="6">MsrB domain-containing protein</fullName>
    </recommendedName>
</protein>
<evidence type="ECO:0000313" key="8">
    <source>
        <dbReference type="Proteomes" id="UP001157006"/>
    </source>
</evidence>
<keyword evidence="3" id="KW-0249">Electron transport</keyword>
<comment type="similarity">
    <text evidence="2">Belongs to the MsrB Met sulfoxide reductase family.</text>
</comment>
<dbReference type="InterPro" id="IPR002579">
    <property type="entry name" value="Met_Sox_Rdtase_MsrB_dom"/>
</dbReference>
<proteinExistence type="inferred from homology"/>
<sequence length="114" mass="12697">MASTTMPIEKSEKEWRAILFPEQFRIPLLKGTELKSTTKFDSGCGWPTFFEGFSGAINRFPDLDGRRIEITCATSSVHLAHVFKGEGFKVPMDERHCVNSVSVKFIPGNVASSI</sequence>
<dbReference type="AlphaFoldDB" id="A0AAV0Z1X8"/>
<name>A0AAV0Z1X8_VICFA</name>
<dbReference type="InterPro" id="IPR011057">
    <property type="entry name" value="Mss4-like_sf"/>
</dbReference>
<evidence type="ECO:0000256" key="3">
    <source>
        <dbReference type="ARBA" id="ARBA00022982"/>
    </source>
</evidence>
<dbReference type="GO" id="GO:0030091">
    <property type="term" value="P:protein repair"/>
    <property type="evidence" value="ECO:0007669"/>
    <property type="project" value="InterPro"/>
</dbReference>